<gene>
    <name evidence="1" type="ORF">C5167_013112</name>
</gene>
<reference evidence="1 2" key="1">
    <citation type="journal article" date="2018" name="Science">
        <title>The opium poppy genome and morphinan production.</title>
        <authorList>
            <person name="Guo L."/>
            <person name="Winzer T."/>
            <person name="Yang X."/>
            <person name="Li Y."/>
            <person name="Ning Z."/>
            <person name="He Z."/>
            <person name="Teodor R."/>
            <person name="Lu Y."/>
            <person name="Bowser T.A."/>
            <person name="Graham I.A."/>
            <person name="Ye K."/>
        </authorList>
    </citation>
    <scope>NUCLEOTIDE SEQUENCE [LARGE SCALE GENOMIC DNA]</scope>
    <source>
        <strain evidence="2">cv. HN1</strain>
        <tissue evidence="1">Leaves</tissue>
    </source>
</reference>
<dbReference type="Gramene" id="RZC54244">
    <property type="protein sequence ID" value="RZC54244"/>
    <property type="gene ID" value="C5167_013112"/>
</dbReference>
<proteinExistence type="predicted"/>
<dbReference type="Proteomes" id="UP000316621">
    <property type="component" value="Chromosome 3"/>
</dbReference>
<name>A0A4Y7IZC9_PAPSO</name>
<accession>A0A4Y7IZC9</accession>
<dbReference type="AlphaFoldDB" id="A0A4Y7IZC9"/>
<sequence>MEKLSLKMQASSIEQRQSRIIRRAITSSQVVKDAAEEWSYSLLGKLITKDTLNHENVKREVNMNAGTLCEAKRGNAKAIDEDPAERWLLWKQ</sequence>
<protein>
    <submittedName>
        <fullName evidence="1">Uncharacterized protein</fullName>
    </submittedName>
</protein>
<evidence type="ECO:0000313" key="2">
    <source>
        <dbReference type="Proteomes" id="UP000316621"/>
    </source>
</evidence>
<dbReference type="EMBL" id="CM010717">
    <property type="protein sequence ID" value="RZC54244.1"/>
    <property type="molecule type" value="Genomic_DNA"/>
</dbReference>
<organism evidence="1 2">
    <name type="scientific">Papaver somniferum</name>
    <name type="common">Opium poppy</name>
    <dbReference type="NCBI Taxonomy" id="3469"/>
    <lineage>
        <taxon>Eukaryota</taxon>
        <taxon>Viridiplantae</taxon>
        <taxon>Streptophyta</taxon>
        <taxon>Embryophyta</taxon>
        <taxon>Tracheophyta</taxon>
        <taxon>Spermatophyta</taxon>
        <taxon>Magnoliopsida</taxon>
        <taxon>Ranunculales</taxon>
        <taxon>Papaveraceae</taxon>
        <taxon>Papaveroideae</taxon>
        <taxon>Papaver</taxon>
    </lineage>
</organism>
<evidence type="ECO:0000313" key="1">
    <source>
        <dbReference type="EMBL" id="RZC54244.1"/>
    </source>
</evidence>
<keyword evidence="2" id="KW-1185">Reference proteome</keyword>